<feature type="chain" id="PRO_5044743778" description="DUF1996 domain-containing protein" evidence="1">
    <location>
        <begin position="34"/>
        <end position="382"/>
    </location>
</feature>
<dbReference type="Proteomes" id="UP001530400">
    <property type="component" value="Unassembled WGS sequence"/>
</dbReference>
<evidence type="ECO:0000313" key="4">
    <source>
        <dbReference type="Proteomes" id="UP001530400"/>
    </source>
</evidence>
<reference evidence="3 4" key="1">
    <citation type="submission" date="2024-10" db="EMBL/GenBank/DDBJ databases">
        <title>Updated reference genomes for cyclostephanoid diatoms.</title>
        <authorList>
            <person name="Roberts W.R."/>
            <person name="Alverson A.J."/>
        </authorList>
    </citation>
    <scope>NUCLEOTIDE SEQUENCE [LARGE SCALE GENOMIC DNA]</scope>
    <source>
        <strain evidence="3 4">AJA010-31</strain>
    </source>
</reference>
<evidence type="ECO:0000259" key="2">
    <source>
        <dbReference type="Pfam" id="PF09362"/>
    </source>
</evidence>
<feature type="domain" description="DUF1996" evidence="2">
    <location>
        <begin position="52"/>
        <end position="313"/>
    </location>
</feature>
<evidence type="ECO:0000256" key="1">
    <source>
        <dbReference type="SAM" id="SignalP"/>
    </source>
</evidence>
<dbReference type="AlphaFoldDB" id="A0ABD3N215"/>
<organism evidence="3 4">
    <name type="scientific">Cyclotella atomus</name>
    <dbReference type="NCBI Taxonomy" id="382360"/>
    <lineage>
        <taxon>Eukaryota</taxon>
        <taxon>Sar</taxon>
        <taxon>Stramenopiles</taxon>
        <taxon>Ochrophyta</taxon>
        <taxon>Bacillariophyta</taxon>
        <taxon>Coscinodiscophyceae</taxon>
        <taxon>Thalassiosirophycidae</taxon>
        <taxon>Stephanodiscales</taxon>
        <taxon>Stephanodiscaceae</taxon>
        <taxon>Cyclotella</taxon>
    </lineage>
</organism>
<name>A0ABD3N215_9STRA</name>
<dbReference type="Pfam" id="PF09362">
    <property type="entry name" value="DUF1996"/>
    <property type="match status" value="1"/>
</dbReference>
<gene>
    <name evidence="3" type="ORF">ACHAWO_013126</name>
</gene>
<comment type="caution">
    <text evidence="3">The sequence shown here is derived from an EMBL/GenBank/DDBJ whole genome shotgun (WGS) entry which is preliminary data.</text>
</comment>
<dbReference type="PANTHER" id="PTHR43662">
    <property type="match status" value="1"/>
</dbReference>
<keyword evidence="1" id="KW-0732">Signal</keyword>
<protein>
    <recommendedName>
        <fullName evidence="2">DUF1996 domain-containing protein</fullName>
    </recommendedName>
</protein>
<sequence>MHRVSKYRFVFYSSCSVVFATLLLVPIVQPANAASERLFAANVGHLVDARLDPLVSPGSCASHVHSVFGNALFGADITPQMLLDPTGDWKDIKGKYNTTTSELIPNLSMYWAPSMYIVKDGIYHLVPSFARPYYRITLRSDGDTSRINAFPPFLRMIVGDASRKEAWTSEDIDRDDIRWKLRTINRNSTNYLQHGDWSYLMNNTDLANIDEVELKLRFPECLAVNSCTGDPITKSEDWRSHAAYISGWDRHRQSFCPITHPYQIPMLDLEVRYKLDPMRELLGVDHVNDVSNWILSSGDKSGAGGHADFVNGWPTELMQNMIQNCTDAMSRGGRECYLDQFEINGRANKKVPYHGKVPREKVDNLTNLLTAADECVVTSQTI</sequence>
<evidence type="ECO:0000313" key="3">
    <source>
        <dbReference type="EMBL" id="KAL3769106.1"/>
    </source>
</evidence>
<accession>A0ABD3N215</accession>
<proteinExistence type="predicted"/>
<keyword evidence="4" id="KW-1185">Reference proteome</keyword>
<feature type="signal peptide" evidence="1">
    <location>
        <begin position="1"/>
        <end position="33"/>
    </location>
</feature>
<dbReference type="InterPro" id="IPR018535">
    <property type="entry name" value="DUF1996"/>
</dbReference>
<dbReference type="PANTHER" id="PTHR43662:SF3">
    <property type="entry name" value="DOMAIN PROTEIN, PUTATIVE (AFU_ORTHOLOGUE AFUA_6G11970)-RELATED"/>
    <property type="match status" value="1"/>
</dbReference>
<dbReference type="EMBL" id="JALLPJ020001337">
    <property type="protein sequence ID" value="KAL3769106.1"/>
    <property type="molecule type" value="Genomic_DNA"/>
</dbReference>